<dbReference type="Proteomes" id="UP000073492">
    <property type="component" value="Unassembled WGS sequence"/>
</dbReference>
<dbReference type="EMBL" id="LFZO01000029">
    <property type="protein sequence ID" value="KXT16846.1"/>
    <property type="molecule type" value="Genomic_DNA"/>
</dbReference>
<evidence type="ECO:0000256" key="1">
    <source>
        <dbReference type="SAM" id="MobiDB-lite"/>
    </source>
</evidence>
<sequence>MQQASIAAQTDGKNLIYLYDYRVSLFLPICTCTTMAATTSALQHEHAVQQEKQAQTSMTPTSPPPPPRLLRVLSLISQALLLPHSHDQKKHLKILRQAIRESENFVEHAKYELSDEVGVFKGTRLRGMVEGLEREIRKGRREVRRLVERSDAVVVSREGAGGRRSGGRKVRSERHQSKDLVEDFPGGELIVPEEEVAPAGSMGSARSSYSYTRGAVASSGRSWRETCPATSGKVALDEIREAAEASRGGAESARDAWKARAKYSMADAGKAAMASDEWAKSQDDLGAVAAESKVVEVEEKTERVSTSTTRGSQSWSEKRLERLLVSSPSVVRMPSQTAAAPGRLRCCEKRRLDREGRHSQADHAEPDTASTASHLSRSSMSSSRRAEVSSETAAEANTPHASRASSRHSPKSVSAS</sequence>
<feature type="compositionally biased region" description="Basic and acidic residues" evidence="1">
    <location>
        <begin position="293"/>
        <end position="303"/>
    </location>
</feature>
<accession>A0A139IQL2</accession>
<feature type="compositionally biased region" description="Basic and acidic residues" evidence="1">
    <location>
        <begin position="345"/>
        <end position="366"/>
    </location>
</feature>
<name>A0A139IQL2_9PEZI</name>
<comment type="caution">
    <text evidence="2">The sequence shown here is derived from an EMBL/GenBank/DDBJ whole genome shotgun (WGS) entry which is preliminary data.</text>
</comment>
<feature type="region of interest" description="Disordered" evidence="1">
    <location>
        <begin position="293"/>
        <end position="319"/>
    </location>
</feature>
<evidence type="ECO:0000313" key="2">
    <source>
        <dbReference type="EMBL" id="KXT16846.1"/>
    </source>
</evidence>
<feature type="region of interest" description="Disordered" evidence="1">
    <location>
        <begin position="46"/>
        <end position="66"/>
    </location>
</feature>
<proteinExistence type="predicted"/>
<reference evidence="2 3" key="1">
    <citation type="submission" date="2015-07" db="EMBL/GenBank/DDBJ databases">
        <title>Comparative genomics of the Sigatoka disease complex on banana suggests a link between parallel evolutionary changes in Pseudocercospora fijiensis and Pseudocercospora eumusae and increased virulence on the banana host.</title>
        <authorList>
            <person name="Chang T.-C."/>
            <person name="Salvucci A."/>
            <person name="Crous P.W."/>
            <person name="Stergiopoulos I."/>
        </authorList>
    </citation>
    <scope>NUCLEOTIDE SEQUENCE [LARGE SCALE GENOMIC DNA]</scope>
    <source>
        <strain evidence="2 3">CBS 116634</strain>
    </source>
</reference>
<feature type="region of interest" description="Disordered" evidence="1">
    <location>
        <begin position="156"/>
        <end position="187"/>
    </location>
</feature>
<keyword evidence="3" id="KW-1185">Reference proteome</keyword>
<dbReference type="OrthoDB" id="3903189at2759"/>
<evidence type="ECO:0000313" key="3">
    <source>
        <dbReference type="Proteomes" id="UP000073492"/>
    </source>
</evidence>
<feature type="region of interest" description="Disordered" evidence="1">
    <location>
        <begin position="331"/>
        <end position="416"/>
    </location>
</feature>
<gene>
    <name evidence="2" type="ORF">AC579_6818</name>
</gene>
<organism evidence="2 3">
    <name type="scientific">Pseudocercospora musae</name>
    <dbReference type="NCBI Taxonomy" id="113226"/>
    <lineage>
        <taxon>Eukaryota</taxon>
        <taxon>Fungi</taxon>
        <taxon>Dikarya</taxon>
        <taxon>Ascomycota</taxon>
        <taxon>Pezizomycotina</taxon>
        <taxon>Dothideomycetes</taxon>
        <taxon>Dothideomycetidae</taxon>
        <taxon>Mycosphaerellales</taxon>
        <taxon>Mycosphaerellaceae</taxon>
        <taxon>Pseudocercospora</taxon>
    </lineage>
</organism>
<dbReference type="AlphaFoldDB" id="A0A139IQL2"/>
<feature type="compositionally biased region" description="Low complexity" evidence="1">
    <location>
        <begin position="368"/>
        <end position="396"/>
    </location>
</feature>
<protein>
    <submittedName>
        <fullName evidence="2">Uncharacterized protein</fullName>
    </submittedName>
</protein>